<dbReference type="Proteomes" id="UP000184609">
    <property type="component" value="Unassembled WGS sequence"/>
</dbReference>
<gene>
    <name evidence="3" type="ORF">SAMN04488108_4050</name>
</gene>
<evidence type="ECO:0000256" key="1">
    <source>
        <dbReference type="SAM" id="Phobius"/>
    </source>
</evidence>
<dbReference type="CDD" id="cd00761">
    <property type="entry name" value="Glyco_tranf_GTA_type"/>
    <property type="match status" value="1"/>
</dbReference>
<dbReference type="RefSeq" id="WP_073573649.1">
    <property type="nucleotide sequence ID" value="NZ_FRXN01000008.1"/>
</dbReference>
<dbReference type="OrthoDB" id="597270at2"/>
<dbReference type="PANTHER" id="PTHR22916">
    <property type="entry name" value="GLYCOSYLTRANSFERASE"/>
    <property type="match status" value="1"/>
</dbReference>
<keyword evidence="4" id="KW-1185">Reference proteome</keyword>
<organism evidence="3 4">
    <name type="scientific">Algoriphagus zhangzhouensis</name>
    <dbReference type="NCBI Taxonomy" id="1073327"/>
    <lineage>
        <taxon>Bacteria</taxon>
        <taxon>Pseudomonadati</taxon>
        <taxon>Bacteroidota</taxon>
        <taxon>Cytophagia</taxon>
        <taxon>Cytophagales</taxon>
        <taxon>Cyclobacteriaceae</taxon>
        <taxon>Algoriphagus</taxon>
    </lineage>
</organism>
<evidence type="ECO:0000313" key="3">
    <source>
        <dbReference type="EMBL" id="SHO65389.1"/>
    </source>
</evidence>
<evidence type="ECO:0000259" key="2">
    <source>
        <dbReference type="Pfam" id="PF00535"/>
    </source>
</evidence>
<reference evidence="4" key="1">
    <citation type="submission" date="2016-12" db="EMBL/GenBank/DDBJ databases">
        <authorList>
            <person name="Varghese N."/>
            <person name="Submissions S."/>
        </authorList>
    </citation>
    <scope>NUCLEOTIDE SEQUENCE [LARGE SCALE GENOMIC DNA]</scope>
    <source>
        <strain evidence="4">DSM 25035</strain>
    </source>
</reference>
<name>A0A1M7ZKP9_9BACT</name>
<dbReference type="SUPFAM" id="SSF53448">
    <property type="entry name" value="Nucleotide-diphospho-sugar transferases"/>
    <property type="match status" value="1"/>
</dbReference>
<dbReference type="STRING" id="1073327.SAMN04488108_4050"/>
<dbReference type="EMBL" id="FRXN01000008">
    <property type="protein sequence ID" value="SHO65389.1"/>
    <property type="molecule type" value="Genomic_DNA"/>
</dbReference>
<dbReference type="InterPro" id="IPR029044">
    <property type="entry name" value="Nucleotide-diphossugar_trans"/>
</dbReference>
<dbReference type="Gene3D" id="3.90.550.10">
    <property type="entry name" value="Spore Coat Polysaccharide Biosynthesis Protein SpsA, Chain A"/>
    <property type="match status" value="1"/>
</dbReference>
<dbReference type="AlphaFoldDB" id="A0A1M7ZKP9"/>
<dbReference type="GO" id="GO:0016758">
    <property type="term" value="F:hexosyltransferase activity"/>
    <property type="evidence" value="ECO:0007669"/>
    <property type="project" value="UniProtKB-ARBA"/>
</dbReference>
<proteinExistence type="predicted"/>
<keyword evidence="1" id="KW-1133">Transmembrane helix</keyword>
<dbReference type="PANTHER" id="PTHR22916:SF3">
    <property type="entry name" value="UDP-GLCNAC:BETAGAL BETA-1,3-N-ACETYLGLUCOSAMINYLTRANSFERASE-LIKE PROTEIN 1"/>
    <property type="match status" value="1"/>
</dbReference>
<protein>
    <submittedName>
        <fullName evidence="3">Glycosyltransferase involved in cell wall bisynthesis</fullName>
    </submittedName>
</protein>
<keyword evidence="1" id="KW-0812">Transmembrane</keyword>
<accession>A0A1M7ZKP9</accession>
<evidence type="ECO:0000313" key="4">
    <source>
        <dbReference type="Proteomes" id="UP000184609"/>
    </source>
</evidence>
<feature type="transmembrane region" description="Helical" evidence="1">
    <location>
        <begin position="289"/>
        <end position="306"/>
    </location>
</feature>
<dbReference type="InterPro" id="IPR001173">
    <property type="entry name" value="Glyco_trans_2-like"/>
</dbReference>
<keyword evidence="3" id="KW-0808">Transferase</keyword>
<keyword evidence="1" id="KW-0472">Membrane</keyword>
<sequence>MDNHPLVSILIPNYNKAPYLRETLDSILAQTYINWECIIVDDHSTDESYQILERYSQKDFRFKIYKRPIKLPKGGNVCRNFALEKSKGEVIQWFDSDDLMLETMIENRLSNLILNNLDIVISYITRRSESGLISIDKIEEVEFASMLSSVFEVKPLFLPQCCLISRKYLDENKIEWNEQIRVLQDVDYELKLLSFNPKFLFMKIKDWFWVMHNNGLNLGSKRFEESNLSSIRILFEIFSTSKYYSDYFYSNRSGFFRLVKSTNKSYGLVWFLNIALGGYYLKYISLRKLIFQFSLLVIFYIFNFSVKFKRLVANYSVNQFIK</sequence>
<feature type="domain" description="Glycosyltransferase 2-like" evidence="2">
    <location>
        <begin position="8"/>
        <end position="171"/>
    </location>
</feature>
<dbReference type="Pfam" id="PF00535">
    <property type="entry name" value="Glycos_transf_2"/>
    <property type="match status" value="1"/>
</dbReference>